<dbReference type="EMBL" id="BAAAUX010000026">
    <property type="protein sequence ID" value="GAA2813932.1"/>
    <property type="molecule type" value="Genomic_DNA"/>
</dbReference>
<dbReference type="PANTHER" id="PTHR34109">
    <property type="entry name" value="BNAUNNG04460D PROTEIN-RELATED"/>
    <property type="match status" value="1"/>
</dbReference>
<comment type="caution">
    <text evidence="2">The sequence shown here is derived from an EMBL/GenBank/DDBJ whole genome shotgun (WGS) entry which is preliminary data.</text>
</comment>
<dbReference type="PANTHER" id="PTHR34109:SF1">
    <property type="entry name" value="VOC DOMAIN-CONTAINING PROTEIN"/>
    <property type="match status" value="1"/>
</dbReference>
<protein>
    <submittedName>
        <fullName evidence="2">VOC family protein</fullName>
    </submittedName>
</protein>
<dbReference type="InterPro" id="IPR004360">
    <property type="entry name" value="Glyas_Fos-R_dOase_dom"/>
</dbReference>
<dbReference type="Gene3D" id="3.30.720.120">
    <property type="match status" value="1"/>
</dbReference>
<dbReference type="SUPFAM" id="SSF54593">
    <property type="entry name" value="Glyoxalase/Bleomycin resistance protein/Dihydroxybiphenyl dioxygenase"/>
    <property type="match status" value="1"/>
</dbReference>
<dbReference type="PROSITE" id="PS51819">
    <property type="entry name" value="VOC"/>
    <property type="match status" value="1"/>
</dbReference>
<evidence type="ECO:0000259" key="1">
    <source>
        <dbReference type="PROSITE" id="PS51819"/>
    </source>
</evidence>
<evidence type="ECO:0000313" key="2">
    <source>
        <dbReference type="EMBL" id="GAA2813932.1"/>
    </source>
</evidence>
<proteinExistence type="predicted"/>
<feature type="domain" description="VOC" evidence="1">
    <location>
        <begin position="1"/>
        <end position="128"/>
    </location>
</feature>
<gene>
    <name evidence="2" type="ORF">GCM10010470_56750</name>
</gene>
<organism evidence="2 3">
    <name type="scientific">Saccharopolyspora taberi</name>
    <dbReference type="NCBI Taxonomy" id="60895"/>
    <lineage>
        <taxon>Bacteria</taxon>
        <taxon>Bacillati</taxon>
        <taxon>Actinomycetota</taxon>
        <taxon>Actinomycetes</taxon>
        <taxon>Pseudonocardiales</taxon>
        <taxon>Pseudonocardiaceae</taxon>
        <taxon>Saccharopolyspora</taxon>
    </lineage>
</organism>
<sequence length="132" mass="14181">MTALLPILHYDDTRAACRFLVDVLGFREELAATDDVGDIVHAELSWPEGGALVVGGTKHVDSVHGQMRAGSSAIYLATDEVDAVHDRVREAGGEVLEPPHNARFGSGAESYTLTVRDPEGNLWTFGTYRGAS</sequence>
<dbReference type="Proteomes" id="UP001500979">
    <property type="component" value="Unassembled WGS sequence"/>
</dbReference>
<dbReference type="InterPro" id="IPR029068">
    <property type="entry name" value="Glyas_Bleomycin-R_OHBP_Dase"/>
</dbReference>
<reference evidence="2 3" key="1">
    <citation type="journal article" date="2019" name="Int. J. Syst. Evol. Microbiol.">
        <title>The Global Catalogue of Microorganisms (GCM) 10K type strain sequencing project: providing services to taxonomists for standard genome sequencing and annotation.</title>
        <authorList>
            <consortium name="The Broad Institute Genomics Platform"/>
            <consortium name="The Broad Institute Genome Sequencing Center for Infectious Disease"/>
            <person name="Wu L."/>
            <person name="Ma J."/>
        </authorList>
    </citation>
    <scope>NUCLEOTIDE SEQUENCE [LARGE SCALE GENOMIC DNA]</scope>
    <source>
        <strain evidence="2 3">JCM 9383</strain>
    </source>
</reference>
<dbReference type="InterPro" id="IPR037523">
    <property type="entry name" value="VOC_core"/>
</dbReference>
<keyword evidence="3" id="KW-1185">Reference proteome</keyword>
<accession>A0ABN3VKD3</accession>
<name>A0ABN3VKD3_9PSEU</name>
<dbReference type="Gene3D" id="3.30.720.110">
    <property type="match status" value="1"/>
</dbReference>
<dbReference type="Pfam" id="PF00903">
    <property type="entry name" value="Glyoxalase"/>
    <property type="match status" value="1"/>
</dbReference>
<dbReference type="RefSeq" id="WP_344684901.1">
    <property type="nucleotide sequence ID" value="NZ_BAAAUX010000026.1"/>
</dbReference>
<evidence type="ECO:0000313" key="3">
    <source>
        <dbReference type="Proteomes" id="UP001500979"/>
    </source>
</evidence>